<feature type="domain" description="PiggyBac transposable element-derived protein" evidence="2">
    <location>
        <begin position="124"/>
        <end position="276"/>
    </location>
</feature>
<name>A0AAE1AFJ5_9GAST</name>
<reference evidence="3" key="1">
    <citation type="journal article" date="2023" name="G3 (Bethesda)">
        <title>A reference genome for the long-term kleptoplast-retaining sea slug Elysia crispata morphotype clarki.</title>
        <authorList>
            <person name="Eastman K.E."/>
            <person name="Pendleton A.L."/>
            <person name="Shaikh M.A."/>
            <person name="Suttiyut T."/>
            <person name="Ogas R."/>
            <person name="Tomko P."/>
            <person name="Gavelis G."/>
            <person name="Widhalm J.R."/>
            <person name="Wisecaver J.H."/>
        </authorList>
    </citation>
    <scope>NUCLEOTIDE SEQUENCE</scope>
    <source>
        <strain evidence="3">ECLA1</strain>
    </source>
</reference>
<gene>
    <name evidence="3" type="ORF">RRG08_027619</name>
</gene>
<keyword evidence="1" id="KW-0853">WD repeat</keyword>
<keyword evidence="4" id="KW-1185">Reference proteome</keyword>
<accession>A0AAE1AFJ5</accession>
<dbReference type="Proteomes" id="UP001283361">
    <property type="component" value="Unassembled WGS sequence"/>
</dbReference>
<evidence type="ECO:0000259" key="2">
    <source>
        <dbReference type="Pfam" id="PF13843"/>
    </source>
</evidence>
<dbReference type="PROSITE" id="PS50294">
    <property type="entry name" value="WD_REPEATS_REGION"/>
    <property type="match status" value="1"/>
</dbReference>
<organism evidence="3 4">
    <name type="scientific">Elysia crispata</name>
    <name type="common">lettuce slug</name>
    <dbReference type="NCBI Taxonomy" id="231223"/>
    <lineage>
        <taxon>Eukaryota</taxon>
        <taxon>Metazoa</taxon>
        <taxon>Spiralia</taxon>
        <taxon>Lophotrochozoa</taxon>
        <taxon>Mollusca</taxon>
        <taxon>Gastropoda</taxon>
        <taxon>Heterobranchia</taxon>
        <taxon>Euthyneura</taxon>
        <taxon>Panpulmonata</taxon>
        <taxon>Sacoglossa</taxon>
        <taxon>Placobranchoidea</taxon>
        <taxon>Plakobranchidae</taxon>
        <taxon>Elysia</taxon>
    </lineage>
</organism>
<comment type="caution">
    <text evidence="3">The sequence shown here is derived from an EMBL/GenBank/DDBJ whole genome shotgun (WGS) entry which is preliminary data.</text>
</comment>
<dbReference type="PANTHER" id="PTHR46599">
    <property type="entry name" value="PIGGYBAC TRANSPOSABLE ELEMENT-DERIVED PROTEIN 4"/>
    <property type="match status" value="1"/>
</dbReference>
<dbReference type="PROSITE" id="PS50082">
    <property type="entry name" value="WD_REPEATS_2"/>
    <property type="match status" value="1"/>
</dbReference>
<feature type="repeat" description="WD" evidence="1">
    <location>
        <begin position="21"/>
        <end position="62"/>
    </location>
</feature>
<dbReference type="PANTHER" id="PTHR46599:SF3">
    <property type="entry name" value="PIGGYBAC TRANSPOSABLE ELEMENT-DERIVED PROTEIN 4"/>
    <property type="match status" value="1"/>
</dbReference>
<dbReference type="InterPro" id="IPR036322">
    <property type="entry name" value="WD40_repeat_dom_sf"/>
</dbReference>
<evidence type="ECO:0000256" key="1">
    <source>
        <dbReference type="PROSITE-ProRule" id="PRU00221"/>
    </source>
</evidence>
<dbReference type="EMBL" id="JAWDGP010001951">
    <property type="protein sequence ID" value="KAK3786663.1"/>
    <property type="molecule type" value="Genomic_DNA"/>
</dbReference>
<dbReference type="SUPFAM" id="SSF50978">
    <property type="entry name" value="WD40 repeat-like"/>
    <property type="match status" value="1"/>
</dbReference>
<dbReference type="SMART" id="SM00320">
    <property type="entry name" value="WD40"/>
    <property type="match status" value="1"/>
</dbReference>
<dbReference type="InterPro" id="IPR029526">
    <property type="entry name" value="PGBD"/>
</dbReference>
<proteinExistence type="predicted"/>
<evidence type="ECO:0000313" key="3">
    <source>
        <dbReference type="EMBL" id="KAK3786663.1"/>
    </source>
</evidence>
<sequence>MATYVDEMRKLFTTNCRTRDIQAHTAKVHSVAWSCDGRRLASGSFDKTVCIYALDKERLDVEPDDDGAEVAAAATQPAHAAVPADAAPALNGEDGDWSPEATDIIIQDFTEHTGPRHNLGPHACPLDFFWLMFPIALLTILVEETNRYAQQCIMRIPNSSWYDTDINEMRAFLAIQIIFGIKQQPQLWMYWSEDRRFNDAWVSGIMTIQRFKNLSRYFHCRDTSATPPRGRENYDPLFKVRNVIQTTQRTFNECFQVCRDLSVDECMVAFKGRLSF</sequence>
<dbReference type="Gene3D" id="2.130.10.10">
    <property type="entry name" value="YVTN repeat-like/Quinoprotein amine dehydrogenase"/>
    <property type="match status" value="1"/>
</dbReference>
<dbReference type="Pfam" id="PF13843">
    <property type="entry name" value="DDE_Tnp_1_7"/>
    <property type="match status" value="1"/>
</dbReference>
<dbReference type="InterPro" id="IPR001680">
    <property type="entry name" value="WD40_rpt"/>
</dbReference>
<dbReference type="InterPro" id="IPR015943">
    <property type="entry name" value="WD40/YVTN_repeat-like_dom_sf"/>
</dbReference>
<protein>
    <recommendedName>
        <fullName evidence="2">PiggyBac transposable element-derived protein domain-containing protein</fullName>
    </recommendedName>
</protein>
<dbReference type="Pfam" id="PF00400">
    <property type="entry name" value="WD40"/>
    <property type="match status" value="1"/>
</dbReference>
<evidence type="ECO:0000313" key="4">
    <source>
        <dbReference type="Proteomes" id="UP001283361"/>
    </source>
</evidence>
<dbReference type="AlphaFoldDB" id="A0AAE1AFJ5"/>